<dbReference type="EMBL" id="CAEZTQ010000030">
    <property type="protein sequence ID" value="CAB4567229.1"/>
    <property type="molecule type" value="Genomic_DNA"/>
</dbReference>
<dbReference type="SMART" id="SM00567">
    <property type="entry name" value="EZ_HEAT"/>
    <property type="match status" value="3"/>
</dbReference>
<dbReference type="InterPro" id="IPR004155">
    <property type="entry name" value="PBS_lyase_HEAT"/>
</dbReference>
<sequence length="201" mass="22030">MSTHDVRFDVIAAGFSGDESTARQGLHHEDALVRASAIRALHRMQHIAADELRAALHDTESEVRRTAVECAVSFPDVEVHHLLNDTNIFVAEMAAWCLGERAVTEIELDALIHATTTHPEAVVREASAAALGSIGEERGLPAILIACNDKPAVRRRAILALAPFEGEDVRLALENALSDRDWQVRQNAEILISPRGEDHEE</sequence>
<dbReference type="Gene3D" id="1.25.10.10">
    <property type="entry name" value="Leucine-rich Repeat Variant"/>
    <property type="match status" value="2"/>
</dbReference>
<dbReference type="PANTHER" id="PTHR12697">
    <property type="entry name" value="PBS LYASE HEAT-LIKE PROTEIN"/>
    <property type="match status" value="1"/>
</dbReference>
<dbReference type="GO" id="GO:0016491">
    <property type="term" value="F:oxidoreductase activity"/>
    <property type="evidence" value="ECO:0007669"/>
    <property type="project" value="TreeGrafter"/>
</dbReference>
<evidence type="ECO:0000313" key="1">
    <source>
        <dbReference type="EMBL" id="CAB4567229.1"/>
    </source>
</evidence>
<dbReference type="InterPro" id="IPR016024">
    <property type="entry name" value="ARM-type_fold"/>
</dbReference>
<name>A0A6J6DWA4_9ZZZZ</name>
<dbReference type="Pfam" id="PF03130">
    <property type="entry name" value="HEAT_PBS"/>
    <property type="match status" value="1"/>
</dbReference>
<accession>A0A6J6DWA4</accession>
<gene>
    <name evidence="1" type="ORF">UFOPK1704_00249</name>
</gene>
<dbReference type="AlphaFoldDB" id="A0A6J6DWA4"/>
<dbReference type="InterPro" id="IPR011989">
    <property type="entry name" value="ARM-like"/>
</dbReference>
<proteinExistence type="predicted"/>
<organism evidence="1">
    <name type="scientific">freshwater metagenome</name>
    <dbReference type="NCBI Taxonomy" id="449393"/>
    <lineage>
        <taxon>unclassified sequences</taxon>
        <taxon>metagenomes</taxon>
        <taxon>ecological metagenomes</taxon>
    </lineage>
</organism>
<dbReference type="SUPFAM" id="SSF48371">
    <property type="entry name" value="ARM repeat"/>
    <property type="match status" value="1"/>
</dbReference>
<dbReference type="PANTHER" id="PTHR12697:SF5">
    <property type="entry name" value="DEOXYHYPUSINE HYDROXYLASE"/>
    <property type="match status" value="1"/>
</dbReference>
<reference evidence="1" key="1">
    <citation type="submission" date="2020-05" db="EMBL/GenBank/DDBJ databases">
        <authorList>
            <person name="Chiriac C."/>
            <person name="Salcher M."/>
            <person name="Ghai R."/>
            <person name="Kavagutti S V."/>
        </authorList>
    </citation>
    <scope>NUCLEOTIDE SEQUENCE</scope>
</reference>
<protein>
    <submittedName>
        <fullName evidence="1">Unannotated protein</fullName>
    </submittedName>
</protein>
<dbReference type="Pfam" id="PF13646">
    <property type="entry name" value="HEAT_2"/>
    <property type="match status" value="2"/>
</dbReference>